<dbReference type="EMBL" id="MCFD01000003">
    <property type="protein sequence ID" value="ORX72184.1"/>
    <property type="molecule type" value="Genomic_DNA"/>
</dbReference>
<feature type="compositionally biased region" description="Low complexity" evidence="1">
    <location>
        <begin position="114"/>
        <end position="129"/>
    </location>
</feature>
<evidence type="ECO:0000313" key="2">
    <source>
        <dbReference type="EMBL" id="ORX72184.1"/>
    </source>
</evidence>
<feature type="compositionally biased region" description="Basic and acidic residues" evidence="1">
    <location>
        <begin position="130"/>
        <end position="140"/>
    </location>
</feature>
<protein>
    <submittedName>
        <fullName evidence="2">Uncharacterized protein</fullName>
    </submittedName>
</protein>
<feature type="compositionally biased region" description="Low complexity" evidence="1">
    <location>
        <begin position="166"/>
        <end position="176"/>
    </location>
</feature>
<comment type="caution">
    <text evidence="2">The sequence shown here is derived from an EMBL/GenBank/DDBJ whole genome shotgun (WGS) entry which is preliminary data.</text>
</comment>
<sequence length="186" mass="19924">MANRLCGITGMAVQADPRSCTSSKGTIASTTDRRHQAGTTTTSSYGHQQHASSQHQSTGGYSAYGGSHESRSLSPGSSTMMDSVDRVASDLNHAIQISQPGGSGRISTPDNRTARAQTNASTTSSTSMSDADKLRNEYEMRLAAMRKRIGQLGEPDARLPHERLARQQSRRGQQSGEAEPRADTKE</sequence>
<dbReference type="RefSeq" id="XP_040745608.1">
    <property type="nucleotide sequence ID" value="XM_040883091.1"/>
</dbReference>
<feature type="compositionally biased region" description="Polar residues" evidence="1">
    <location>
        <begin position="95"/>
        <end position="111"/>
    </location>
</feature>
<evidence type="ECO:0000256" key="1">
    <source>
        <dbReference type="SAM" id="MobiDB-lite"/>
    </source>
</evidence>
<dbReference type="OrthoDB" id="5588096at2759"/>
<keyword evidence="3" id="KW-1185">Reference proteome</keyword>
<reference evidence="2 3" key="1">
    <citation type="submission" date="2016-07" db="EMBL/GenBank/DDBJ databases">
        <title>Pervasive Adenine N6-methylation of Active Genes in Fungi.</title>
        <authorList>
            <consortium name="DOE Joint Genome Institute"/>
            <person name="Mondo S.J."/>
            <person name="Dannebaum R.O."/>
            <person name="Kuo R.C."/>
            <person name="Labutti K."/>
            <person name="Haridas S."/>
            <person name="Kuo A."/>
            <person name="Salamov A."/>
            <person name="Ahrendt S.R."/>
            <person name="Lipzen A."/>
            <person name="Sullivan W."/>
            <person name="Andreopoulos W.B."/>
            <person name="Clum A."/>
            <person name="Lindquist E."/>
            <person name="Daum C."/>
            <person name="Ramamoorthy G.K."/>
            <person name="Gryganskyi A."/>
            <person name="Culley D."/>
            <person name="Magnuson J.K."/>
            <person name="James T.Y."/>
            <person name="O'Malley M.A."/>
            <person name="Stajich J.E."/>
            <person name="Spatafora J.W."/>
            <person name="Visel A."/>
            <person name="Grigoriev I.V."/>
        </authorList>
    </citation>
    <scope>NUCLEOTIDE SEQUENCE [LARGE SCALE GENOMIC DNA]</scope>
    <source>
        <strain evidence="2 3">ATCC 12442</strain>
    </source>
</reference>
<proteinExistence type="predicted"/>
<feature type="region of interest" description="Disordered" evidence="1">
    <location>
        <begin position="1"/>
        <end position="186"/>
    </location>
</feature>
<feature type="compositionally biased region" description="Basic and acidic residues" evidence="1">
    <location>
        <begin position="155"/>
        <end position="165"/>
    </location>
</feature>
<gene>
    <name evidence="2" type="ORF">DL89DRAFT_109748</name>
</gene>
<organism evidence="2 3">
    <name type="scientific">Linderina pennispora</name>
    <dbReference type="NCBI Taxonomy" id="61395"/>
    <lineage>
        <taxon>Eukaryota</taxon>
        <taxon>Fungi</taxon>
        <taxon>Fungi incertae sedis</taxon>
        <taxon>Zoopagomycota</taxon>
        <taxon>Kickxellomycotina</taxon>
        <taxon>Kickxellomycetes</taxon>
        <taxon>Kickxellales</taxon>
        <taxon>Kickxellaceae</taxon>
        <taxon>Linderina</taxon>
    </lineage>
</organism>
<feature type="compositionally biased region" description="Low complexity" evidence="1">
    <location>
        <begin position="43"/>
        <end position="60"/>
    </location>
</feature>
<dbReference type="GeneID" id="63799739"/>
<accession>A0A1Y1WGB8</accession>
<dbReference type="Proteomes" id="UP000193922">
    <property type="component" value="Unassembled WGS sequence"/>
</dbReference>
<dbReference type="AlphaFoldDB" id="A0A1Y1WGB8"/>
<feature type="compositionally biased region" description="Polar residues" evidence="1">
    <location>
        <begin position="72"/>
        <end position="81"/>
    </location>
</feature>
<evidence type="ECO:0000313" key="3">
    <source>
        <dbReference type="Proteomes" id="UP000193922"/>
    </source>
</evidence>
<name>A0A1Y1WGB8_9FUNG</name>
<feature type="compositionally biased region" description="Polar residues" evidence="1">
    <location>
        <begin position="19"/>
        <end position="30"/>
    </location>
</feature>